<dbReference type="EnsemblMetazoa" id="Aqu2.1.40059_001">
    <property type="protein sequence ID" value="Aqu2.1.40059_001"/>
    <property type="gene ID" value="Aqu2.1.40059"/>
</dbReference>
<evidence type="ECO:0000313" key="2">
    <source>
        <dbReference type="EnsemblMetazoa" id="Aqu2.1.40059_001"/>
    </source>
</evidence>
<dbReference type="AlphaFoldDB" id="A0A1X7VJG1"/>
<feature type="region of interest" description="Disordered" evidence="1">
    <location>
        <begin position="1"/>
        <end position="31"/>
    </location>
</feature>
<proteinExistence type="predicted"/>
<accession>A0A1X7VJG1</accession>
<reference evidence="2" key="1">
    <citation type="submission" date="2017-05" db="UniProtKB">
        <authorList>
            <consortium name="EnsemblMetazoa"/>
        </authorList>
    </citation>
    <scope>IDENTIFICATION</scope>
</reference>
<protein>
    <submittedName>
        <fullName evidence="2">Uncharacterized protein</fullName>
    </submittedName>
</protein>
<organism evidence="2">
    <name type="scientific">Amphimedon queenslandica</name>
    <name type="common">Sponge</name>
    <dbReference type="NCBI Taxonomy" id="400682"/>
    <lineage>
        <taxon>Eukaryota</taxon>
        <taxon>Metazoa</taxon>
        <taxon>Porifera</taxon>
        <taxon>Demospongiae</taxon>
        <taxon>Heteroscleromorpha</taxon>
        <taxon>Haplosclerida</taxon>
        <taxon>Niphatidae</taxon>
        <taxon>Amphimedon</taxon>
    </lineage>
</organism>
<name>A0A1X7VJG1_AMPQE</name>
<evidence type="ECO:0000256" key="1">
    <source>
        <dbReference type="SAM" id="MobiDB-lite"/>
    </source>
</evidence>
<dbReference type="PANTHER" id="PTHR31751:SF44">
    <property type="entry name" value="SI:CH211-211K8.4-RELATED"/>
    <property type="match status" value="1"/>
</dbReference>
<dbReference type="OrthoDB" id="5967653at2759"/>
<dbReference type="InParanoid" id="A0A1X7VJG1"/>
<sequence>MNTVSDDEDVAETVDDEQYESDSDYSEESYIYEESEEQFDKDHKCKSLDICMSKLVLGSFLRVTQKCNSCNKETQLDSQPFVRNIPEELTHNVVVDIQLVQSNVVKNSNHMELEGLKRAVNKIQDFDITIDALFTDRHQQVSKWLRETQANIKHYDVWQLAKGIKKKVLALAKREECEIIGEWSKSIVNHLYWCAASSDDNEEMIKDKWLSLINHIHNKHQHSGLFKKCAHGRVDHNKK</sequence>
<dbReference type="STRING" id="400682.A0A1X7VJG1"/>
<dbReference type="PANTHER" id="PTHR31751">
    <property type="entry name" value="SI:CH211-108C17.2-RELATED-RELATED"/>
    <property type="match status" value="1"/>
</dbReference>